<dbReference type="EMBL" id="JASKYM010000001">
    <property type="protein sequence ID" value="MDK2561915.1"/>
    <property type="molecule type" value="Genomic_DNA"/>
</dbReference>
<dbReference type="InterPro" id="IPR050291">
    <property type="entry name" value="CDF_Transporter"/>
</dbReference>
<evidence type="ECO:0000256" key="1">
    <source>
        <dbReference type="ARBA" id="ARBA00004141"/>
    </source>
</evidence>
<evidence type="ECO:0000313" key="11">
    <source>
        <dbReference type="Proteomes" id="UP001301012"/>
    </source>
</evidence>
<evidence type="ECO:0000313" key="10">
    <source>
        <dbReference type="EMBL" id="MDK2561915.1"/>
    </source>
</evidence>
<dbReference type="Gene3D" id="3.30.70.1350">
    <property type="entry name" value="Cation efflux protein, cytoplasmic domain"/>
    <property type="match status" value="1"/>
</dbReference>
<dbReference type="InterPro" id="IPR027469">
    <property type="entry name" value="Cation_efflux_TMD_sf"/>
</dbReference>
<comment type="subcellular location">
    <subcellularLocation>
        <location evidence="1">Membrane</location>
        <topology evidence="1">Multi-pass membrane protein</topology>
    </subcellularLocation>
</comment>
<evidence type="ECO:0000256" key="4">
    <source>
        <dbReference type="ARBA" id="ARBA00022692"/>
    </source>
</evidence>
<feature type="domain" description="Cation efflux protein cytoplasmic" evidence="9">
    <location>
        <begin position="228"/>
        <end position="304"/>
    </location>
</feature>
<sequence>MFTNFLIRTFVKDSENTQNEEVRNKYGYLAGIVGIISNLLLFIVKISVGLLTASIAVTADAFNNLSDMASSIITIIGFKLASIPPDKEHPFGHGRLEYISALIVAFMVMLVGIQFIKSSVERILDPVPIKFQVIPFVLLLISILVKFWLSTFNKVVGNKIDSSALKAAAVDALGDVFTSSCVVVSFFASKFTDLPIDGYIGVVVSLAILYAGYSLVKETISPLLGEAPSPQLVNSISERVLSYDHINGVHDLIVHNYGVGRCIASIHAEIPSNIDIMTIHDVIDEAEREISDELNVHLVIHMDPICVETEEISTAREEVQKIIESHPSLKSMHDFRIIGTGEKKNLVFDIVAFYENTIPDEELKSYMAECIRKTHPHYNCIITVDKDYI</sequence>
<keyword evidence="3" id="KW-0813">Transport</keyword>
<keyword evidence="6 7" id="KW-0472">Membrane</keyword>
<dbReference type="InterPro" id="IPR058533">
    <property type="entry name" value="Cation_efflux_TM"/>
</dbReference>
<dbReference type="InterPro" id="IPR002524">
    <property type="entry name" value="Cation_efflux"/>
</dbReference>
<dbReference type="Proteomes" id="UP001301012">
    <property type="component" value="Unassembled WGS sequence"/>
</dbReference>
<dbReference type="Pfam" id="PF01545">
    <property type="entry name" value="Cation_efflux"/>
    <property type="match status" value="1"/>
</dbReference>
<evidence type="ECO:0000256" key="7">
    <source>
        <dbReference type="SAM" id="Phobius"/>
    </source>
</evidence>
<feature type="domain" description="Cation efflux protein transmembrane" evidence="8">
    <location>
        <begin position="32"/>
        <end position="224"/>
    </location>
</feature>
<evidence type="ECO:0000259" key="9">
    <source>
        <dbReference type="Pfam" id="PF16916"/>
    </source>
</evidence>
<dbReference type="Pfam" id="PF16916">
    <property type="entry name" value="ZT_dimer"/>
    <property type="match status" value="1"/>
</dbReference>
<keyword evidence="5 7" id="KW-1133">Transmembrane helix</keyword>
<keyword evidence="4 7" id="KW-0812">Transmembrane</keyword>
<dbReference type="PANTHER" id="PTHR43840:SF50">
    <property type="entry name" value="MANGANESE EFFLUX SYSTEM PROTEIN MNES"/>
    <property type="match status" value="1"/>
</dbReference>
<evidence type="ECO:0000256" key="3">
    <source>
        <dbReference type="ARBA" id="ARBA00022448"/>
    </source>
</evidence>
<proteinExistence type="inferred from homology"/>
<evidence type="ECO:0000259" key="8">
    <source>
        <dbReference type="Pfam" id="PF01545"/>
    </source>
</evidence>
<evidence type="ECO:0000256" key="2">
    <source>
        <dbReference type="ARBA" id="ARBA00008114"/>
    </source>
</evidence>
<feature type="transmembrane region" description="Helical" evidence="7">
    <location>
        <begin position="199"/>
        <end position="216"/>
    </location>
</feature>
<feature type="transmembrane region" description="Helical" evidence="7">
    <location>
        <begin position="68"/>
        <end position="84"/>
    </location>
</feature>
<evidence type="ECO:0000256" key="5">
    <source>
        <dbReference type="ARBA" id="ARBA00022989"/>
    </source>
</evidence>
<reference evidence="10 11" key="1">
    <citation type="submission" date="2023-05" db="EMBL/GenBank/DDBJ databases">
        <title>Rombocin, a short stable natural nisin variant, displays selective antimicrobial activity against Listeria monocytogenes and employs dual mode of action to kill target bacterial strains.</title>
        <authorList>
            <person name="Wambui J."/>
            <person name="Stephan R."/>
            <person name="Kuipers O.P."/>
        </authorList>
    </citation>
    <scope>NUCLEOTIDE SEQUENCE [LARGE SCALE GENOMIC DNA]</scope>
    <source>
        <strain evidence="10 11">RC002</strain>
    </source>
</reference>
<feature type="transmembrane region" description="Helical" evidence="7">
    <location>
        <begin position="26"/>
        <end position="48"/>
    </location>
</feature>
<organism evidence="10 11">
    <name type="scientific">Romboutsia sedimentorum</name>
    <dbReference type="NCBI Taxonomy" id="1368474"/>
    <lineage>
        <taxon>Bacteria</taxon>
        <taxon>Bacillati</taxon>
        <taxon>Bacillota</taxon>
        <taxon>Clostridia</taxon>
        <taxon>Peptostreptococcales</taxon>
        <taxon>Peptostreptococcaceae</taxon>
        <taxon>Romboutsia</taxon>
    </lineage>
</organism>
<dbReference type="InterPro" id="IPR036837">
    <property type="entry name" value="Cation_efflux_CTD_sf"/>
</dbReference>
<comment type="similarity">
    <text evidence="2">Belongs to the cation diffusion facilitator (CDF) transporter (TC 2.A.4) family.</text>
</comment>
<dbReference type="NCBIfam" id="TIGR01297">
    <property type="entry name" value="CDF"/>
    <property type="match status" value="1"/>
</dbReference>
<gene>
    <name evidence="10" type="ORF">QOZ84_00010</name>
</gene>
<dbReference type="Gene3D" id="1.20.1510.10">
    <property type="entry name" value="Cation efflux protein transmembrane domain"/>
    <property type="match status" value="1"/>
</dbReference>
<feature type="transmembrane region" description="Helical" evidence="7">
    <location>
        <begin position="136"/>
        <end position="156"/>
    </location>
</feature>
<protein>
    <submittedName>
        <fullName evidence="10">Cation diffusion facilitator family transporter</fullName>
    </submittedName>
</protein>
<dbReference type="PANTHER" id="PTHR43840">
    <property type="entry name" value="MITOCHONDRIAL METAL TRANSPORTER 1-RELATED"/>
    <property type="match status" value="1"/>
</dbReference>
<dbReference type="InterPro" id="IPR027470">
    <property type="entry name" value="Cation_efflux_CTD"/>
</dbReference>
<dbReference type="SUPFAM" id="SSF161111">
    <property type="entry name" value="Cation efflux protein transmembrane domain-like"/>
    <property type="match status" value="1"/>
</dbReference>
<evidence type="ECO:0000256" key="6">
    <source>
        <dbReference type="ARBA" id="ARBA00023136"/>
    </source>
</evidence>
<keyword evidence="11" id="KW-1185">Reference proteome</keyword>
<dbReference type="SUPFAM" id="SSF160240">
    <property type="entry name" value="Cation efflux protein cytoplasmic domain-like"/>
    <property type="match status" value="1"/>
</dbReference>
<dbReference type="RefSeq" id="WP_284130910.1">
    <property type="nucleotide sequence ID" value="NZ_JASKYM010000001.1"/>
</dbReference>
<name>A0ABT7E4P9_9FIRM</name>
<accession>A0ABT7E4P9</accession>
<feature type="transmembrane region" description="Helical" evidence="7">
    <location>
        <begin position="96"/>
        <end position="116"/>
    </location>
</feature>
<feature type="transmembrane region" description="Helical" evidence="7">
    <location>
        <begin position="168"/>
        <end position="187"/>
    </location>
</feature>
<comment type="caution">
    <text evidence="10">The sequence shown here is derived from an EMBL/GenBank/DDBJ whole genome shotgun (WGS) entry which is preliminary data.</text>
</comment>